<dbReference type="Pfam" id="PF22484">
    <property type="entry name" value="DUF6986"/>
    <property type="match status" value="1"/>
</dbReference>
<dbReference type="PATRIC" id="fig|1758689.4.peg.2281"/>
<sequence length="418" mass="44615">MSTGLEQLVAAVQAEADERLAAADADLARLYPGDPATRQPVHTVYVPADAFEQQTPWRWGAAALELMDDHLPDAAAVTRVTGMDAGLADEVLPRVRRKLAEQPVEDLRVDFEDGYGRRPDDVEDAHLGSAVEALRTYAGLDGAPSWYGIRIKCLERDYRHRGLRTLVDAVAGLASGAEVPPGLVLTLPKVTSTDQVEAMVAACARIEEALGLADRALGFEIQVETPQAILGADGRATVAPLVHASAGRCTGLHYGTFDYSAGLGIAAAHQTLEHPAADHAKATMQLAAAQTGVRCSDGSTNVIAFGTADDAASTWALHHRLVTRALERGYYQGWDMHPGHLPTRYLATYAFFRAALPASARRLRAYVDQAGGDVMDEPATARMLASAVLRGLHCGALDEDEVRSASGLDRDGLVALLR</sequence>
<evidence type="ECO:0000313" key="5">
    <source>
        <dbReference type="Proteomes" id="UP000092482"/>
    </source>
</evidence>
<dbReference type="OrthoDB" id="9808769at2"/>
<name>A0A1B1NDR9_9MICO</name>
<dbReference type="KEGG" id="serj:SGUI_2191"/>
<protein>
    <submittedName>
        <fullName evidence="4">Uncharacterized protein</fullName>
    </submittedName>
</protein>
<evidence type="ECO:0000313" key="4">
    <source>
        <dbReference type="EMBL" id="ANS79587.1"/>
    </source>
</evidence>
<dbReference type="InterPro" id="IPR054255">
    <property type="entry name" value="DUF6986"/>
</dbReference>
<dbReference type="SUPFAM" id="SSF51621">
    <property type="entry name" value="Phosphoenolpyruvate/pyruvate domain"/>
    <property type="match status" value="1"/>
</dbReference>
<dbReference type="GO" id="GO:0000287">
    <property type="term" value="F:magnesium ion binding"/>
    <property type="evidence" value="ECO:0007669"/>
    <property type="project" value="TreeGrafter"/>
</dbReference>
<keyword evidence="5" id="KW-1185">Reference proteome</keyword>
<dbReference type="InterPro" id="IPR015813">
    <property type="entry name" value="Pyrv/PenolPyrv_kinase-like_dom"/>
</dbReference>
<evidence type="ECO:0000256" key="1">
    <source>
        <dbReference type="ARBA" id="ARBA00001946"/>
    </source>
</evidence>
<comment type="cofactor">
    <cofactor evidence="1">
        <name>Mg(2+)</name>
        <dbReference type="ChEBI" id="CHEBI:18420"/>
    </cofactor>
</comment>
<evidence type="ECO:0000256" key="2">
    <source>
        <dbReference type="ARBA" id="ARBA00022723"/>
    </source>
</evidence>
<dbReference type="RefSeq" id="WP_066640096.1">
    <property type="nucleotide sequence ID" value="NZ_CP014989.1"/>
</dbReference>
<dbReference type="GO" id="GO:0003824">
    <property type="term" value="F:catalytic activity"/>
    <property type="evidence" value="ECO:0007669"/>
    <property type="project" value="InterPro"/>
</dbReference>
<dbReference type="InterPro" id="IPR040442">
    <property type="entry name" value="Pyrv_kinase-like_dom_sf"/>
</dbReference>
<dbReference type="AlphaFoldDB" id="A0A1B1NDR9"/>
<organism evidence="4 5">
    <name type="scientific">Serinicoccus hydrothermalis</name>
    <dbReference type="NCBI Taxonomy" id="1758689"/>
    <lineage>
        <taxon>Bacteria</taxon>
        <taxon>Bacillati</taxon>
        <taxon>Actinomycetota</taxon>
        <taxon>Actinomycetes</taxon>
        <taxon>Micrococcales</taxon>
        <taxon>Ornithinimicrobiaceae</taxon>
        <taxon>Serinicoccus</taxon>
    </lineage>
</organism>
<evidence type="ECO:0000256" key="3">
    <source>
        <dbReference type="ARBA" id="ARBA00022842"/>
    </source>
</evidence>
<dbReference type="PANTHER" id="PTHR32308:SF10">
    <property type="entry name" value="CITRATE LYASE SUBUNIT BETA"/>
    <property type="match status" value="1"/>
</dbReference>
<keyword evidence="3" id="KW-0460">Magnesium</keyword>
<gene>
    <name evidence="4" type="ORF">SGUI_2191</name>
</gene>
<reference evidence="4 5" key="1">
    <citation type="submission" date="2016-03" db="EMBL/GenBank/DDBJ databases">
        <title>Shallow-sea hydrothermal system.</title>
        <authorList>
            <person name="Tang K."/>
        </authorList>
    </citation>
    <scope>NUCLEOTIDE SEQUENCE [LARGE SCALE GENOMIC DNA]</scope>
    <source>
        <strain evidence="4 5">JLT9</strain>
    </source>
</reference>
<dbReference type="PANTHER" id="PTHR32308">
    <property type="entry name" value="LYASE BETA SUBUNIT, PUTATIVE (AFU_ORTHOLOGUE AFUA_4G13030)-RELATED"/>
    <property type="match status" value="1"/>
</dbReference>
<dbReference type="GO" id="GO:0006107">
    <property type="term" value="P:oxaloacetate metabolic process"/>
    <property type="evidence" value="ECO:0007669"/>
    <property type="project" value="TreeGrafter"/>
</dbReference>
<dbReference type="EMBL" id="CP014989">
    <property type="protein sequence ID" value="ANS79587.1"/>
    <property type="molecule type" value="Genomic_DNA"/>
</dbReference>
<dbReference type="Gene3D" id="3.20.20.60">
    <property type="entry name" value="Phosphoenolpyruvate-binding domains"/>
    <property type="match status" value="1"/>
</dbReference>
<dbReference type="STRING" id="1758689.SGUI_2191"/>
<accession>A0A1B1NDR9</accession>
<keyword evidence="2" id="KW-0479">Metal-binding</keyword>
<dbReference type="Proteomes" id="UP000092482">
    <property type="component" value="Chromosome"/>
</dbReference>
<proteinExistence type="predicted"/>